<feature type="compositionally biased region" description="Polar residues" evidence="1">
    <location>
        <begin position="1"/>
        <end position="11"/>
    </location>
</feature>
<evidence type="ECO:0000313" key="2">
    <source>
        <dbReference type="EMBL" id="KAH9373122.1"/>
    </source>
</evidence>
<reference evidence="2 3" key="1">
    <citation type="journal article" date="2020" name="Cell">
        <title>Large-Scale Comparative Analyses of Tick Genomes Elucidate Their Genetic Diversity and Vector Capacities.</title>
        <authorList>
            <consortium name="Tick Genome and Microbiome Consortium (TIGMIC)"/>
            <person name="Jia N."/>
            <person name="Wang J."/>
            <person name="Shi W."/>
            <person name="Du L."/>
            <person name="Sun Y."/>
            <person name="Zhan W."/>
            <person name="Jiang J.F."/>
            <person name="Wang Q."/>
            <person name="Zhang B."/>
            <person name="Ji P."/>
            <person name="Bell-Sakyi L."/>
            <person name="Cui X.M."/>
            <person name="Yuan T.T."/>
            <person name="Jiang B.G."/>
            <person name="Yang W.F."/>
            <person name="Lam T.T."/>
            <person name="Chang Q.C."/>
            <person name="Ding S.J."/>
            <person name="Wang X.J."/>
            <person name="Zhu J.G."/>
            <person name="Ruan X.D."/>
            <person name="Zhao L."/>
            <person name="Wei J.T."/>
            <person name="Ye R.Z."/>
            <person name="Que T.C."/>
            <person name="Du C.H."/>
            <person name="Zhou Y.H."/>
            <person name="Cheng J.X."/>
            <person name="Dai P.F."/>
            <person name="Guo W.B."/>
            <person name="Han X.H."/>
            <person name="Huang E.J."/>
            <person name="Li L.F."/>
            <person name="Wei W."/>
            <person name="Gao Y.C."/>
            <person name="Liu J.Z."/>
            <person name="Shao H.Z."/>
            <person name="Wang X."/>
            <person name="Wang C.C."/>
            <person name="Yang T.C."/>
            <person name="Huo Q.B."/>
            <person name="Li W."/>
            <person name="Chen H.Y."/>
            <person name="Chen S.E."/>
            <person name="Zhou L.G."/>
            <person name="Ni X.B."/>
            <person name="Tian J.H."/>
            <person name="Sheng Y."/>
            <person name="Liu T."/>
            <person name="Pan Y.S."/>
            <person name="Xia L.Y."/>
            <person name="Li J."/>
            <person name="Zhao F."/>
            <person name="Cao W.C."/>
        </authorList>
    </citation>
    <scope>NUCLEOTIDE SEQUENCE [LARGE SCALE GENOMIC DNA]</scope>
    <source>
        <strain evidence="2">HaeL-2018</strain>
    </source>
</reference>
<dbReference type="EMBL" id="JABSTR010000006">
    <property type="protein sequence ID" value="KAH9373122.1"/>
    <property type="molecule type" value="Genomic_DNA"/>
</dbReference>
<dbReference type="VEuPathDB" id="VectorBase:HLOH_043048"/>
<keyword evidence="3" id="KW-1185">Reference proteome</keyword>
<feature type="region of interest" description="Disordered" evidence="1">
    <location>
        <begin position="1"/>
        <end position="27"/>
    </location>
</feature>
<comment type="caution">
    <text evidence="2">The sequence shown here is derived from an EMBL/GenBank/DDBJ whole genome shotgun (WGS) entry which is preliminary data.</text>
</comment>
<proteinExistence type="predicted"/>
<name>A0A9J6GCK4_HAELO</name>
<evidence type="ECO:0000256" key="1">
    <source>
        <dbReference type="SAM" id="MobiDB-lite"/>
    </source>
</evidence>
<organism evidence="2 3">
    <name type="scientific">Haemaphysalis longicornis</name>
    <name type="common">Bush tick</name>
    <dbReference type="NCBI Taxonomy" id="44386"/>
    <lineage>
        <taxon>Eukaryota</taxon>
        <taxon>Metazoa</taxon>
        <taxon>Ecdysozoa</taxon>
        <taxon>Arthropoda</taxon>
        <taxon>Chelicerata</taxon>
        <taxon>Arachnida</taxon>
        <taxon>Acari</taxon>
        <taxon>Parasitiformes</taxon>
        <taxon>Ixodida</taxon>
        <taxon>Ixodoidea</taxon>
        <taxon>Ixodidae</taxon>
        <taxon>Haemaphysalinae</taxon>
        <taxon>Haemaphysalis</taxon>
    </lineage>
</organism>
<gene>
    <name evidence="2" type="ORF">HPB48_022086</name>
</gene>
<dbReference type="Proteomes" id="UP000821853">
    <property type="component" value="Chromosome 4"/>
</dbReference>
<protein>
    <submittedName>
        <fullName evidence="2">Uncharacterized protein</fullName>
    </submittedName>
</protein>
<accession>A0A9J6GCK4</accession>
<sequence>MVSGDVQSNPGPNGDTPSCPHDSQSSQANIDGVFEILKRLESGQVQFFHELKEVKDLQAAMHTSIEGLLASVTVVESDVNSLKQTTPSASSETILLVP</sequence>
<dbReference type="AlphaFoldDB" id="A0A9J6GCK4"/>
<evidence type="ECO:0000313" key="3">
    <source>
        <dbReference type="Proteomes" id="UP000821853"/>
    </source>
</evidence>